<accession>A0A6H2C3G0</accession>
<sequence length="53" mass="5915">MSTSVNSGVTHPIFEKSSCILSLRANVNYVDPKDDFIVDQEEWTSHKFGLASL</sequence>
<proteinExistence type="predicted"/>
<dbReference type="EMBL" id="CP051206">
    <property type="protein sequence ID" value="QJB46372.1"/>
    <property type="molecule type" value="Genomic_DNA"/>
</dbReference>
<gene>
    <name evidence="1" type="ORF">HGD76_21510</name>
</gene>
<dbReference type="RefSeq" id="WP_168696983.1">
    <property type="nucleotide sequence ID" value="NZ_CP051206.1"/>
</dbReference>
<evidence type="ECO:0000313" key="2">
    <source>
        <dbReference type="Proteomes" id="UP000502433"/>
    </source>
</evidence>
<dbReference type="Proteomes" id="UP000502433">
    <property type="component" value="Chromosome"/>
</dbReference>
<dbReference type="AlphaFoldDB" id="A0A6H2C3G0"/>
<dbReference type="KEGG" id="dfs:HGD76_21510"/>
<organism evidence="1 2">
    <name type="scientific">Dolichospermum flos-aquae CCAP 1403/13F</name>
    <dbReference type="NCBI Taxonomy" id="315271"/>
    <lineage>
        <taxon>Bacteria</taxon>
        <taxon>Bacillati</taxon>
        <taxon>Cyanobacteriota</taxon>
        <taxon>Cyanophyceae</taxon>
        <taxon>Nostocales</taxon>
        <taxon>Aphanizomenonaceae</taxon>
        <taxon>Dolichospermum</taxon>
    </lineage>
</organism>
<name>A0A6H2C3G0_DOLFA</name>
<evidence type="ECO:0000313" key="1">
    <source>
        <dbReference type="EMBL" id="QJB46372.1"/>
    </source>
</evidence>
<protein>
    <submittedName>
        <fullName evidence="1">Uncharacterized protein</fullName>
    </submittedName>
</protein>
<reference evidence="1 2" key="2">
    <citation type="submission" date="2020-04" db="EMBL/GenBank/DDBJ databases">
        <authorList>
            <person name="Fomenkov A."/>
            <person name="Anton B.P."/>
            <person name="Roberts R.J."/>
        </authorList>
    </citation>
    <scope>NUCLEOTIDE SEQUENCE [LARGE SCALE GENOMIC DNA]</scope>
    <source>
        <strain evidence="1 2">CCAP 1403/13f</strain>
    </source>
</reference>
<reference evidence="1 2" key="1">
    <citation type="submission" date="2020-04" db="EMBL/GenBank/DDBJ databases">
        <title>Genome-Wide Identification of 5-Methylcytosine Sites in Bacterial Genomes By High-Throughput Sequencing of MspJI Restriction Fragments.</title>
        <authorList>
            <person name="Wu V."/>
        </authorList>
    </citation>
    <scope>NUCLEOTIDE SEQUENCE [LARGE SCALE GENOMIC DNA]</scope>
    <source>
        <strain evidence="1 2">CCAP 1403/13f</strain>
    </source>
</reference>